<sequence>MLRSLSEKVSRALVFASARVTTPPHSKSGSVVCGIPTSFFYLVVVFDEMLSAGRRDAFSFYL</sequence>
<protein>
    <submittedName>
        <fullName evidence="1">Uncharacterized protein</fullName>
    </submittedName>
</protein>
<proteinExistence type="predicted"/>
<reference evidence="1 2" key="1">
    <citation type="journal article" date="2019" name="G3 (Bethesda)">
        <title>Sequencing of a Wild Apple (Malus baccata) Genome Unravels the Differences Between Cultivated and Wild Apple Species Regarding Disease Resistance and Cold Tolerance.</title>
        <authorList>
            <person name="Chen X."/>
        </authorList>
    </citation>
    <scope>NUCLEOTIDE SEQUENCE [LARGE SCALE GENOMIC DNA]</scope>
    <source>
        <strain evidence="2">cv. Shandingzi</strain>
        <tissue evidence="1">Leaves</tissue>
    </source>
</reference>
<dbReference type="EMBL" id="VIEB01000418">
    <property type="protein sequence ID" value="TQD91476.1"/>
    <property type="molecule type" value="Genomic_DNA"/>
</dbReference>
<accession>A0A540LYJ0</accession>
<evidence type="ECO:0000313" key="1">
    <source>
        <dbReference type="EMBL" id="TQD91476.1"/>
    </source>
</evidence>
<dbReference type="AlphaFoldDB" id="A0A540LYJ0"/>
<evidence type="ECO:0000313" key="2">
    <source>
        <dbReference type="Proteomes" id="UP000315295"/>
    </source>
</evidence>
<keyword evidence="2" id="KW-1185">Reference proteome</keyword>
<dbReference type="Proteomes" id="UP000315295">
    <property type="component" value="Unassembled WGS sequence"/>
</dbReference>
<organism evidence="1 2">
    <name type="scientific">Malus baccata</name>
    <name type="common">Siberian crab apple</name>
    <name type="synonym">Pyrus baccata</name>
    <dbReference type="NCBI Taxonomy" id="106549"/>
    <lineage>
        <taxon>Eukaryota</taxon>
        <taxon>Viridiplantae</taxon>
        <taxon>Streptophyta</taxon>
        <taxon>Embryophyta</taxon>
        <taxon>Tracheophyta</taxon>
        <taxon>Spermatophyta</taxon>
        <taxon>Magnoliopsida</taxon>
        <taxon>eudicotyledons</taxon>
        <taxon>Gunneridae</taxon>
        <taxon>Pentapetalae</taxon>
        <taxon>rosids</taxon>
        <taxon>fabids</taxon>
        <taxon>Rosales</taxon>
        <taxon>Rosaceae</taxon>
        <taxon>Amygdaloideae</taxon>
        <taxon>Maleae</taxon>
        <taxon>Malus</taxon>
    </lineage>
</organism>
<gene>
    <name evidence="1" type="ORF">C1H46_022930</name>
</gene>
<comment type="caution">
    <text evidence="1">The sequence shown here is derived from an EMBL/GenBank/DDBJ whole genome shotgun (WGS) entry which is preliminary data.</text>
</comment>
<name>A0A540LYJ0_MALBA</name>